<dbReference type="AlphaFoldDB" id="A0A6G8F1F0"/>
<sequence>MDNITSPYLILHRNMRSGNWNSDAIMRAIMVDEHLAKNGAARQKAWEIIGERLDFSIDTSQSGISLAIDCIGNKDLLYADEKVSLICHRADEAFFARQAQSVLDAARHGCVVVSAFISSKEREVKRLLMQESLPVIEVMNDGFSPQYHPYGASYDACMAGKLVQLSPWAFSPQSGNKLTREVCLVTNELVRVISKTPDDWWKRD</sequence>
<reference evidence="1" key="1">
    <citation type="journal article" date="2020" name="J. ISSAAS">
        <title>Lactobacilli and other gastrointestinal microbiota of Peromyscus leucopus, reservoir host for agents of Lyme disease and other zoonoses in North America.</title>
        <authorList>
            <person name="Milovic A."/>
            <person name="Bassam K."/>
            <person name="Shao H."/>
            <person name="Chatzistamou I."/>
            <person name="Tufts D.M."/>
            <person name="Diuk-Wasser M."/>
            <person name="Barbour A.G."/>
        </authorList>
    </citation>
    <scope>NUCLEOTIDE SEQUENCE</scope>
    <source>
        <strain evidence="1">LL70</strain>
    </source>
</reference>
<name>A0A6G8F1F0_9BACT</name>
<organism evidence="1">
    <name type="scientific">uncultured Prevotella sp</name>
    <dbReference type="NCBI Taxonomy" id="159272"/>
    <lineage>
        <taxon>Bacteria</taxon>
        <taxon>Pseudomonadati</taxon>
        <taxon>Bacteroidota</taxon>
        <taxon>Bacteroidia</taxon>
        <taxon>Bacteroidales</taxon>
        <taxon>Prevotellaceae</taxon>
        <taxon>Prevotella</taxon>
        <taxon>environmental samples</taxon>
    </lineage>
</organism>
<accession>A0A6G8F1F0</accession>
<dbReference type="EMBL" id="MN990733">
    <property type="protein sequence ID" value="QIM10022.1"/>
    <property type="molecule type" value="Genomic_DNA"/>
</dbReference>
<evidence type="ECO:0000313" key="1">
    <source>
        <dbReference type="EMBL" id="QIM10022.1"/>
    </source>
</evidence>
<protein>
    <submittedName>
        <fullName evidence="1">Uncharacterized protein</fullName>
    </submittedName>
</protein>
<gene>
    <name evidence="1" type="ORF">Prevot485_1210</name>
</gene>
<proteinExistence type="predicted"/>